<dbReference type="InterPro" id="IPR025447">
    <property type="entry name" value="DUF4192"/>
</dbReference>
<feature type="region of interest" description="Disordered" evidence="1">
    <location>
        <begin position="325"/>
        <end position="389"/>
    </location>
</feature>
<dbReference type="RefSeq" id="WP_344616761.1">
    <property type="nucleotide sequence ID" value="NZ_BAAARV010000067.1"/>
</dbReference>
<dbReference type="Proteomes" id="UP001501444">
    <property type="component" value="Unassembled WGS sequence"/>
</dbReference>
<evidence type="ECO:0000256" key="1">
    <source>
        <dbReference type="SAM" id="MobiDB-lite"/>
    </source>
</evidence>
<comment type="caution">
    <text evidence="2">The sequence shown here is derived from an EMBL/GenBank/DDBJ whole genome shotgun (WGS) entry which is preliminary data.</text>
</comment>
<dbReference type="EMBL" id="BAAARV010000067">
    <property type="protein sequence ID" value="GAA2368880.1"/>
    <property type="molecule type" value="Genomic_DNA"/>
</dbReference>
<gene>
    <name evidence="2" type="ORF">GCM10010170_068980</name>
</gene>
<organism evidence="2 3">
    <name type="scientific">Dactylosporangium salmoneum</name>
    <dbReference type="NCBI Taxonomy" id="53361"/>
    <lineage>
        <taxon>Bacteria</taxon>
        <taxon>Bacillati</taxon>
        <taxon>Actinomycetota</taxon>
        <taxon>Actinomycetes</taxon>
        <taxon>Micromonosporales</taxon>
        <taxon>Micromonosporaceae</taxon>
        <taxon>Dactylosporangium</taxon>
    </lineage>
</organism>
<evidence type="ECO:0008006" key="4">
    <source>
        <dbReference type="Google" id="ProtNLM"/>
    </source>
</evidence>
<dbReference type="Pfam" id="PF13830">
    <property type="entry name" value="DUF4192"/>
    <property type="match status" value="1"/>
</dbReference>
<protein>
    <recommendedName>
        <fullName evidence="4">DUF4192 domain-containing protein</fullName>
    </recommendedName>
</protein>
<proteinExistence type="predicted"/>
<sequence length="389" mass="41487">MASRLRPRGPAELLSAMPYMLGFHPTDSLVALGLRGASLHLLLRCDLPASSGDGDVLADQYAHMFRRNALDGALLIGYGPPARAEPFLRTVADALTGCGIPLLDVLRTHEGRFWSLACERPGCCPPEGRPFDPTTSVIAAEATLAGLVALPDRSAVEAGFAGPSGPALAAMEEAGNRANLRVLRLVTGREPAAVRSLLLGAGRAALEGALGQYEAGRRLTDDEVAWMQVLLHIVAFRDRAWRRLDRDLRRGGPAAQAHRQLWTDLVRRCEPGAAAPAATMLAYLSWRDGDGLRATLALDRALDADPGYSAAGLMSQILGRGLSPEQLPALPRVGRRRRRPPGKALRAAGRPGRREASNRPAPAPGPGASEQASAERPGAAGRAERRRRR</sequence>
<accession>A0ABN3H4F5</accession>
<name>A0ABN3H4F5_9ACTN</name>
<reference evidence="2 3" key="1">
    <citation type="journal article" date="2019" name="Int. J. Syst. Evol. Microbiol.">
        <title>The Global Catalogue of Microorganisms (GCM) 10K type strain sequencing project: providing services to taxonomists for standard genome sequencing and annotation.</title>
        <authorList>
            <consortium name="The Broad Institute Genomics Platform"/>
            <consortium name="The Broad Institute Genome Sequencing Center for Infectious Disease"/>
            <person name="Wu L."/>
            <person name="Ma J."/>
        </authorList>
    </citation>
    <scope>NUCLEOTIDE SEQUENCE [LARGE SCALE GENOMIC DNA]</scope>
    <source>
        <strain evidence="2 3">JCM 3272</strain>
    </source>
</reference>
<keyword evidence="3" id="KW-1185">Reference proteome</keyword>
<evidence type="ECO:0000313" key="2">
    <source>
        <dbReference type="EMBL" id="GAA2368880.1"/>
    </source>
</evidence>
<evidence type="ECO:0000313" key="3">
    <source>
        <dbReference type="Proteomes" id="UP001501444"/>
    </source>
</evidence>